<protein>
    <submittedName>
        <fullName evidence="4">Uncharacterized protein</fullName>
    </submittedName>
</protein>
<dbReference type="PROSITE" id="PS51450">
    <property type="entry name" value="LRR"/>
    <property type="match status" value="2"/>
</dbReference>
<evidence type="ECO:0000313" key="4">
    <source>
        <dbReference type="EMBL" id="KAL3314684.1"/>
    </source>
</evidence>
<dbReference type="AlphaFoldDB" id="A0ABD2Q523"/>
<keyword evidence="1" id="KW-0433">Leucine-rich repeat</keyword>
<accession>A0ABD2Q523</accession>
<organism evidence="4 5">
    <name type="scientific">Cichlidogyrus casuarinus</name>
    <dbReference type="NCBI Taxonomy" id="1844966"/>
    <lineage>
        <taxon>Eukaryota</taxon>
        <taxon>Metazoa</taxon>
        <taxon>Spiralia</taxon>
        <taxon>Lophotrochozoa</taxon>
        <taxon>Platyhelminthes</taxon>
        <taxon>Monogenea</taxon>
        <taxon>Monopisthocotylea</taxon>
        <taxon>Dactylogyridea</taxon>
        <taxon>Ancyrocephalidae</taxon>
        <taxon>Cichlidogyrus</taxon>
    </lineage>
</organism>
<keyword evidence="2" id="KW-0677">Repeat</keyword>
<name>A0ABD2Q523_9PLAT</name>
<reference evidence="4 5" key="1">
    <citation type="submission" date="2024-11" db="EMBL/GenBank/DDBJ databases">
        <title>Adaptive evolution of stress response genes in parasites aligns with host niche diversity.</title>
        <authorList>
            <person name="Hahn C."/>
            <person name="Resl P."/>
        </authorList>
    </citation>
    <scope>NUCLEOTIDE SEQUENCE [LARGE SCALE GENOMIC DNA]</scope>
    <source>
        <strain evidence="4">EGGRZ-B1_66</strain>
        <tissue evidence="4">Body</tissue>
    </source>
</reference>
<proteinExistence type="predicted"/>
<dbReference type="InterPro" id="IPR003591">
    <property type="entry name" value="Leu-rich_rpt_typical-subtyp"/>
</dbReference>
<dbReference type="SMART" id="SM00369">
    <property type="entry name" value="LRR_TYP"/>
    <property type="match status" value="5"/>
</dbReference>
<keyword evidence="5" id="KW-1185">Reference proteome</keyword>
<evidence type="ECO:0000256" key="2">
    <source>
        <dbReference type="ARBA" id="ARBA00022737"/>
    </source>
</evidence>
<feature type="transmembrane region" description="Helical" evidence="3">
    <location>
        <begin position="296"/>
        <end position="314"/>
    </location>
</feature>
<dbReference type="SUPFAM" id="SSF52058">
    <property type="entry name" value="L domain-like"/>
    <property type="match status" value="1"/>
</dbReference>
<gene>
    <name evidence="4" type="ORF">Ciccas_006695</name>
</gene>
<dbReference type="Gene3D" id="3.80.10.10">
    <property type="entry name" value="Ribonuclease Inhibitor"/>
    <property type="match status" value="2"/>
</dbReference>
<dbReference type="PANTHER" id="PTHR48051">
    <property type="match status" value="1"/>
</dbReference>
<dbReference type="InterPro" id="IPR032675">
    <property type="entry name" value="LRR_dom_sf"/>
</dbReference>
<evidence type="ECO:0000256" key="3">
    <source>
        <dbReference type="SAM" id="Phobius"/>
    </source>
</evidence>
<dbReference type="Proteomes" id="UP001626550">
    <property type="component" value="Unassembled WGS sequence"/>
</dbReference>
<dbReference type="PRINTS" id="PR00019">
    <property type="entry name" value="LEURICHRPT"/>
</dbReference>
<dbReference type="PANTHER" id="PTHR48051:SF1">
    <property type="entry name" value="RAS SUPPRESSOR PROTEIN 1"/>
    <property type="match status" value="1"/>
</dbReference>
<sequence length="343" mass="39048">MLHFAGESITHLNLCGNNLRYIPPEICQLRNLVWLDLSRNNLTGTSKPANKIVLSNNYGDRKEADKSYNGTATNVNIAVPGVASLPNEMKSMEQLNSLNLTDCSLKVIPHVIFEIISLKQLNLSRNQLGEIPATIGQLIRLRVLNVNHTKITTLPVELVCCKNLRFLNVFGNKITHIPSILSGLVMLKRLWIDCRNFANAELPPHSSGAITSNMEMFIKRGQMQSHHIPDVLFELPSLKYEYFNAALLAEDDITNIFPRKDKVVIRMLPGHTINRAMARNFKVQDGDIILLLDFDFFLYHFIQGLLLIILYLYCKDKEKVHVVNAYGDLQYKYPEDLYHLCCV</sequence>
<dbReference type="Pfam" id="PF00560">
    <property type="entry name" value="LRR_1"/>
    <property type="match status" value="2"/>
</dbReference>
<dbReference type="InterPro" id="IPR050216">
    <property type="entry name" value="LRR_domain-containing"/>
</dbReference>
<evidence type="ECO:0000256" key="1">
    <source>
        <dbReference type="ARBA" id="ARBA00022614"/>
    </source>
</evidence>
<keyword evidence="3" id="KW-0472">Membrane</keyword>
<evidence type="ECO:0000313" key="5">
    <source>
        <dbReference type="Proteomes" id="UP001626550"/>
    </source>
</evidence>
<dbReference type="Pfam" id="PF13855">
    <property type="entry name" value="LRR_8"/>
    <property type="match status" value="1"/>
</dbReference>
<dbReference type="InterPro" id="IPR001611">
    <property type="entry name" value="Leu-rich_rpt"/>
</dbReference>
<keyword evidence="3" id="KW-0812">Transmembrane</keyword>
<dbReference type="EMBL" id="JBJKFK010000932">
    <property type="protein sequence ID" value="KAL3314684.1"/>
    <property type="molecule type" value="Genomic_DNA"/>
</dbReference>
<comment type="caution">
    <text evidence="4">The sequence shown here is derived from an EMBL/GenBank/DDBJ whole genome shotgun (WGS) entry which is preliminary data.</text>
</comment>
<keyword evidence="3" id="KW-1133">Transmembrane helix</keyword>